<feature type="non-terminal residue" evidence="2">
    <location>
        <position position="1"/>
    </location>
</feature>
<feature type="domain" description="NadR/Ttd14 AAA" evidence="1">
    <location>
        <begin position="32"/>
        <end position="90"/>
    </location>
</feature>
<dbReference type="Pfam" id="PF13521">
    <property type="entry name" value="AAA_28"/>
    <property type="match status" value="1"/>
</dbReference>
<evidence type="ECO:0000259" key="1">
    <source>
        <dbReference type="Pfam" id="PF13521"/>
    </source>
</evidence>
<name>A0A2W5NMW0_9SPHN</name>
<dbReference type="Gene3D" id="3.40.50.300">
    <property type="entry name" value="P-loop containing nucleotide triphosphate hydrolases"/>
    <property type="match status" value="1"/>
</dbReference>
<dbReference type="InterPro" id="IPR038727">
    <property type="entry name" value="NadR/Ttd14_AAA_dom"/>
</dbReference>
<dbReference type="AlphaFoldDB" id="A0A2W5NMW0"/>
<evidence type="ECO:0000313" key="3">
    <source>
        <dbReference type="Proteomes" id="UP000249082"/>
    </source>
</evidence>
<gene>
    <name evidence="2" type="ORF">DI555_16285</name>
</gene>
<protein>
    <submittedName>
        <fullName evidence="2">ATPase</fullName>
    </submittedName>
</protein>
<accession>A0A2W5NMW0</accession>
<organism evidence="2 3">
    <name type="scientific">Novosphingobium pentaromativorans</name>
    <dbReference type="NCBI Taxonomy" id="205844"/>
    <lineage>
        <taxon>Bacteria</taxon>
        <taxon>Pseudomonadati</taxon>
        <taxon>Pseudomonadota</taxon>
        <taxon>Alphaproteobacteria</taxon>
        <taxon>Sphingomonadales</taxon>
        <taxon>Sphingomonadaceae</taxon>
        <taxon>Novosphingobium</taxon>
    </lineage>
</organism>
<proteinExistence type="predicted"/>
<dbReference type="EMBL" id="QFPX01000014">
    <property type="protein sequence ID" value="PZQ53569.1"/>
    <property type="molecule type" value="Genomic_DNA"/>
</dbReference>
<dbReference type="InterPro" id="IPR027417">
    <property type="entry name" value="P-loop_NTPase"/>
</dbReference>
<sequence length="99" mass="11099">AARTILGTLRAIISESRAPSNRNAARDDLGIRSYAEQVFIAPPWPAIFAQDAERKQSLKEAEDTYQAMVEVYSDLQYKLVSLPLATIEERAQFVLSRIS</sequence>
<reference evidence="2 3" key="1">
    <citation type="submission" date="2017-08" db="EMBL/GenBank/DDBJ databases">
        <title>Infants hospitalized years apart are colonized by the same room-sourced microbial strains.</title>
        <authorList>
            <person name="Brooks B."/>
            <person name="Olm M.R."/>
            <person name="Firek B.A."/>
            <person name="Baker R."/>
            <person name="Thomas B.C."/>
            <person name="Morowitz M.J."/>
            <person name="Banfield J.F."/>
        </authorList>
    </citation>
    <scope>NUCLEOTIDE SEQUENCE [LARGE SCALE GENOMIC DNA]</scope>
    <source>
        <strain evidence="2">S2_005_002_R2_33</strain>
    </source>
</reference>
<dbReference type="Proteomes" id="UP000249082">
    <property type="component" value="Unassembled WGS sequence"/>
</dbReference>
<evidence type="ECO:0000313" key="2">
    <source>
        <dbReference type="EMBL" id="PZQ53569.1"/>
    </source>
</evidence>
<comment type="caution">
    <text evidence="2">The sequence shown here is derived from an EMBL/GenBank/DDBJ whole genome shotgun (WGS) entry which is preliminary data.</text>
</comment>